<evidence type="ECO:0000313" key="1">
    <source>
        <dbReference type="EMBL" id="GAA4413472.1"/>
    </source>
</evidence>
<name>A0ABP8KQL9_9MICO</name>
<gene>
    <name evidence="1" type="ORF">GCM10023168_36400</name>
</gene>
<accession>A0ABP8KQL9</accession>
<dbReference type="SUPFAM" id="SSF55961">
    <property type="entry name" value="Bet v1-like"/>
    <property type="match status" value="1"/>
</dbReference>
<organism evidence="1 2">
    <name type="scientific">Fodinibacter luteus</name>
    <dbReference type="NCBI Taxonomy" id="552064"/>
    <lineage>
        <taxon>Bacteria</taxon>
        <taxon>Bacillati</taxon>
        <taxon>Actinomycetota</taxon>
        <taxon>Actinomycetes</taxon>
        <taxon>Micrococcales</taxon>
        <taxon>Intrasporangiaceae</taxon>
        <taxon>Fodinibacter (ex Wang et al. 2009)</taxon>
    </lineage>
</organism>
<protein>
    <recommendedName>
        <fullName evidence="3">SRPBCC family protein</fullName>
    </recommendedName>
</protein>
<sequence length="227" mass="24642">MSRSKAVDVLIGGAQVLGVMLAAPVLRVRYNRWGATDAEAEAPMPGDELVTAPRLGYTRAITVAAPPEQVWPWLVQMGQGRGGLYSFDGLENLVGCDIHSADRILAHCQQLAVGDLIRLGPSGYPCFRVDQVDSVAALVLVGADPRPPHFAAGPDSSTGIATWQWQLQPTADGRGTRLLTRQRLSYPPTKGTSVMWHVVEPVGFVMERQMLLGIKQRVERNQHRGAS</sequence>
<reference evidence="2" key="1">
    <citation type="journal article" date="2019" name="Int. J. Syst. Evol. Microbiol.">
        <title>The Global Catalogue of Microorganisms (GCM) 10K type strain sequencing project: providing services to taxonomists for standard genome sequencing and annotation.</title>
        <authorList>
            <consortium name="The Broad Institute Genomics Platform"/>
            <consortium name="The Broad Institute Genome Sequencing Center for Infectious Disease"/>
            <person name="Wu L."/>
            <person name="Ma J."/>
        </authorList>
    </citation>
    <scope>NUCLEOTIDE SEQUENCE [LARGE SCALE GENOMIC DNA]</scope>
    <source>
        <strain evidence="2">JCM 17809</strain>
    </source>
</reference>
<comment type="caution">
    <text evidence="1">The sequence shown here is derived from an EMBL/GenBank/DDBJ whole genome shotgun (WGS) entry which is preliminary data.</text>
</comment>
<dbReference type="EMBL" id="BAABGM010000027">
    <property type="protein sequence ID" value="GAA4413472.1"/>
    <property type="molecule type" value="Genomic_DNA"/>
</dbReference>
<keyword evidence="2" id="KW-1185">Reference proteome</keyword>
<proteinExistence type="predicted"/>
<dbReference type="RefSeq" id="WP_345208666.1">
    <property type="nucleotide sequence ID" value="NZ_BAABGM010000027.1"/>
</dbReference>
<evidence type="ECO:0000313" key="2">
    <source>
        <dbReference type="Proteomes" id="UP001500945"/>
    </source>
</evidence>
<dbReference type="Proteomes" id="UP001500945">
    <property type="component" value="Unassembled WGS sequence"/>
</dbReference>
<evidence type="ECO:0008006" key="3">
    <source>
        <dbReference type="Google" id="ProtNLM"/>
    </source>
</evidence>